<gene>
    <name evidence="4" type="ORF">ERUC_LOCUS10757</name>
</gene>
<comment type="similarity">
    <text evidence="1">Belongs to the LOB domain-containing protein family.</text>
</comment>
<evidence type="ECO:0000256" key="1">
    <source>
        <dbReference type="ARBA" id="ARBA00005474"/>
    </source>
</evidence>
<feature type="region of interest" description="Disordered" evidence="2">
    <location>
        <begin position="131"/>
        <end position="175"/>
    </location>
</feature>
<dbReference type="EMBL" id="CAKOAT010105932">
    <property type="protein sequence ID" value="CAH8326725.1"/>
    <property type="molecule type" value="Genomic_DNA"/>
</dbReference>
<evidence type="ECO:0000313" key="4">
    <source>
        <dbReference type="EMBL" id="CAH8326725.1"/>
    </source>
</evidence>
<proteinExistence type="inferred from homology"/>
<evidence type="ECO:0000313" key="5">
    <source>
        <dbReference type="Proteomes" id="UP001642260"/>
    </source>
</evidence>
<evidence type="ECO:0000256" key="2">
    <source>
        <dbReference type="SAM" id="MobiDB-lite"/>
    </source>
</evidence>
<feature type="region of interest" description="Disordered" evidence="2">
    <location>
        <begin position="17"/>
        <end position="40"/>
    </location>
</feature>
<protein>
    <recommendedName>
        <fullName evidence="3">LOB domain-containing protein</fullName>
    </recommendedName>
</protein>
<feature type="domain" description="LOB" evidence="3">
    <location>
        <begin position="52"/>
        <end position="93"/>
    </location>
</feature>
<dbReference type="AlphaFoldDB" id="A0ABC8JLY3"/>
<sequence length="220" mass="23949">MDVVFSGKVAARVASSVPVSSGSNPPKLKATPPSSSLNSSAVPVSCHSSPPYRNLSALSLLYEACGRIVNPVNGAVRLLWMRNWSICQVAVETVLRGGSLRPIPEPLTCYGGFGGFPSTISNEASGISTEMMNDSGDRSIYHHSRFSGSRSRSVASPPKRRRLGSEQQRPSPELDLSLIPFPIRMTPFKEETRRPETPSMYSEESIMTVPFLDNGERYMA</sequence>
<dbReference type="Pfam" id="PF03195">
    <property type="entry name" value="LOB"/>
    <property type="match status" value="1"/>
</dbReference>
<feature type="compositionally biased region" description="Low complexity" evidence="2">
    <location>
        <begin position="146"/>
        <end position="156"/>
    </location>
</feature>
<dbReference type="PANTHER" id="PTHR31304:SF68">
    <property type="entry name" value="LOB DOMAIN-CONTAINING PROTEIN 38"/>
    <property type="match status" value="1"/>
</dbReference>
<dbReference type="Proteomes" id="UP001642260">
    <property type="component" value="Unassembled WGS sequence"/>
</dbReference>
<keyword evidence="5" id="KW-1185">Reference proteome</keyword>
<name>A0ABC8JLY3_ERUVS</name>
<accession>A0ABC8JLY3</accession>
<organism evidence="4 5">
    <name type="scientific">Eruca vesicaria subsp. sativa</name>
    <name type="common">Garden rocket</name>
    <name type="synonym">Eruca sativa</name>
    <dbReference type="NCBI Taxonomy" id="29727"/>
    <lineage>
        <taxon>Eukaryota</taxon>
        <taxon>Viridiplantae</taxon>
        <taxon>Streptophyta</taxon>
        <taxon>Embryophyta</taxon>
        <taxon>Tracheophyta</taxon>
        <taxon>Spermatophyta</taxon>
        <taxon>Magnoliopsida</taxon>
        <taxon>eudicotyledons</taxon>
        <taxon>Gunneridae</taxon>
        <taxon>Pentapetalae</taxon>
        <taxon>rosids</taxon>
        <taxon>malvids</taxon>
        <taxon>Brassicales</taxon>
        <taxon>Brassicaceae</taxon>
        <taxon>Brassiceae</taxon>
        <taxon>Eruca</taxon>
    </lineage>
</organism>
<reference evidence="4 5" key="1">
    <citation type="submission" date="2022-03" db="EMBL/GenBank/DDBJ databases">
        <authorList>
            <person name="Macdonald S."/>
            <person name="Ahmed S."/>
            <person name="Newling K."/>
        </authorList>
    </citation>
    <scope>NUCLEOTIDE SEQUENCE [LARGE SCALE GENOMIC DNA]</scope>
</reference>
<dbReference type="PANTHER" id="PTHR31304">
    <property type="entry name" value="LOB DOMAIN-CONTAINING PROTEIN 38"/>
    <property type="match status" value="1"/>
</dbReference>
<dbReference type="InterPro" id="IPR004883">
    <property type="entry name" value="LOB"/>
</dbReference>
<evidence type="ECO:0000259" key="3">
    <source>
        <dbReference type="Pfam" id="PF03195"/>
    </source>
</evidence>
<comment type="caution">
    <text evidence="4">The sequence shown here is derived from an EMBL/GenBank/DDBJ whole genome shotgun (WGS) entry which is preliminary data.</text>
</comment>